<evidence type="ECO:0000313" key="2">
    <source>
        <dbReference type="EMBL" id="EKD25300.1"/>
    </source>
</evidence>
<evidence type="ECO:0000259" key="1">
    <source>
        <dbReference type="Pfam" id="PF04480"/>
    </source>
</evidence>
<dbReference type="InterPro" id="IPR011335">
    <property type="entry name" value="Restrct_endonuc-II-like"/>
</dbReference>
<gene>
    <name evidence="2" type="ORF">ACD_80C00088G0010</name>
</gene>
<dbReference type="InterPro" id="IPR047216">
    <property type="entry name" value="Endonuclease_DUF559_bact"/>
</dbReference>
<organism evidence="2">
    <name type="scientific">uncultured bacterium</name>
    <name type="common">gcode 4</name>
    <dbReference type="NCBI Taxonomy" id="1234023"/>
    <lineage>
        <taxon>Bacteria</taxon>
        <taxon>environmental samples</taxon>
    </lineage>
</organism>
<sequence length="126" mass="16075">MILYYKGQNKDFARINRNQYTMTEAEWKIWNIVLRKDKIWYRFLRQKLLWDYILDFYCHKLKLWIEIDDNSHYQKWEYDEKRTKYLNNIGIKIIRYANRNIHYQLDAVIMDLERKIKERVYELRLK</sequence>
<feature type="domain" description="DUF559" evidence="1">
    <location>
        <begin position="11"/>
        <end position="115"/>
    </location>
</feature>
<proteinExistence type="predicted"/>
<dbReference type="InterPro" id="IPR007569">
    <property type="entry name" value="DUF559"/>
</dbReference>
<protein>
    <recommendedName>
        <fullName evidence="1">DUF559 domain-containing protein</fullName>
    </recommendedName>
</protein>
<dbReference type="EMBL" id="AMFJ01036095">
    <property type="protein sequence ID" value="EKD25300.1"/>
    <property type="molecule type" value="Genomic_DNA"/>
</dbReference>
<dbReference type="PANTHER" id="PTHR38590">
    <property type="entry name" value="BLL0828 PROTEIN"/>
    <property type="match status" value="1"/>
</dbReference>
<comment type="caution">
    <text evidence="2">The sequence shown here is derived from an EMBL/GenBank/DDBJ whole genome shotgun (WGS) entry which is preliminary data.</text>
</comment>
<dbReference type="Pfam" id="PF04480">
    <property type="entry name" value="DUF559"/>
    <property type="match status" value="1"/>
</dbReference>
<dbReference type="Gene3D" id="3.40.960.10">
    <property type="entry name" value="VSR Endonuclease"/>
    <property type="match status" value="1"/>
</dbReference>
<accession>K1X557</accession>
<reference evidence="2" key="1">
    <citation type="journal article" date="2012" name="Science">
        <title>Fermentation, hydrogen, and sulfur metabolism in multiple uncultivated bacterial phyla.</title>
        <authorList>
            <person name="Wrighton K.C."/>
            <person name="Thomas B.C."/>
            <person name="Sharon I."/>
            <person name="Miller C.S."/>
            <person name="Castelle C.J."/>
            <person name="VerBerkmoes N.C."/>
            <person name="Wilkins M.J."/>
            <person name="Hettich R.L."/>
            <person name="Lipton M.S."/>
            <person name="Williams K.H."/>
            <person name="Long P.E."/>
            <person name="Banfield J.F."/>
        </authorList>
    </citation>
    <scope>NUCLEOTIDE SEQUENCE [LARGE SCALE GENOMIC DNA]</scope>
</reference>
<dbReference type="AlphaFoldDB" id="K1X557"/>
<name>K1X557_9BACT</name>
<dbReference type="SUPFAM" id="SSF52980">
    <property type="entry name" value="Restriction endonuclease-like"/>
    <property type="match status" value="1"/>
</dbReference>
<dbReference type="PANTHER" id="PTHR38590:SF1">
    <property type="entry name" value="BLL0828 PROTEIN"/>
    <property type="match status" value="1"/>
</dbReference>